<dbReference type="RefSeq" id="XP_001019250.2">
    <property type="nucleotide sequence ID" value="XM_001019250.2"/>
</dbReference>
<dbReference type="InParanoid" id="Q23R36"/>
<dbReference type="GeneID" id="7841731"/>
<dbReference type="EMBL" id="GG662645">
    <property type="protein sequence ID" value="EAR99005.2"/>
    <property type="molecule type" value="Genomic_DNA"/>
</dbReference>
<keyword evidence="4" id="KW-1185">Reference proteome</keyword>
<dbReference type="GO" id="GO:0060271">
    <property type="term" value="P:cilium assembly"/>
    <property type="evidence" value="ECO:0007669"/>
    <property type="project" value="TreeGrafter"/>
</dbReference>
<feature type="compositionally biased region" description="Basic and acidic residues" evidence="1">
    <location>
        <begin position="306"/>
        <end position="317"/>
    </location>
</feature>
<feature type="region of interest" description="Disordered" evidence="1">
    <location>
        <begin position="222"/>
        <end position="255"/>
    </location>
</feature>
<dbReference type="HOGENOM" id="CLU_266836_0_0_1"/>
<name>Q23R36_TETTS</name>
<protein>
    <recommendedName>
        <fullName evidence="2">C2CD3 N-terminal C2 domain-containing protein</fullName>
    </recommendedName>
</protein>
<dbReference type="Proteomes" id="UP000009168">
    <property type="component" value="Unassembled WGS sequence"/>
</dbReference>
<accession>Q23R36</accession>
<dbReference type="GO" id="GO:0005815">
    <property type="term" value="C:microtubule organizing center"/>
    <property type="evidence" value="ECO:0007669"/>
    <property type="project" value="TreeGrafter"/>
</dbReference>
<reference evidence="4" key="1">
    <citation type="journal article" date="2006" name="PLoS Biol.">
        <title>Macronuclear genome sequence of the ciliate Tetrahymena thermophila, a model eukaryote.</title>
        <authorList>
            <person name="Eisen J.A."/>
            <person name="Coyne R.S."/>
            <person name="Wu M."/>
            <person name="Wu D."/>
            <person name="Thiagarajan M."/>
            <person name="Wortman J.R."/>
            <person name="Badger J.H."/>
            <person name="Ren Q."/>
            <person name="Amedeo P."/>
            <person name="Jones K.M."/>
            <person name="Tallon L.J."/>
            <person name="Delcher A.L."/>
            <person name="Salzberg S.L."/>
            <person name="Silva J.C."/>
            <person name="Haas B.J."/>
            <person name="Majoros W.H."/>
            <person name="Farzad M."/>
            <person name="Carlton J.M."/>
            <person name="Smith R.K. Jr."/>
            <person name="Garg J."/>
            <person name="Pearlman R.E."/>
            <person name="Karrer K.M."/>
            <person name="Sun L."/>
            <person name="Manning G."/>
            <person name="Elde N.C."/>
            <person name="Turkewitz A.P."/>
            <person name="Asai D.J."/>
            <person name="Wilkes D.E."/>
            <person name="Wang Y."/>
            <person name="Cai H."/>
            <person name="Collins K."/>
            <person name="Stewart B.A."/>
            <person name="Lee S.R."/>
            <person name="Wilamowska K."/>
            <person name="Weinberg Z."/>
            <person name="Ruzzo W.L."/>
            <person name="Wloga D."/>
            <person name="Gaertig J."/>
            <person name="Frankel J."/>
            <person name="Tsao C.-C."/>
            <person name="Gorovsky M.A."/>
            <person name="Keeling P.J."/>
            <person name="Waller R.F."/>
            <person name="Patron N.J."/>
            <person name="Cherry J.M."/>
            <person name="Stover N.A."/>
            <person name="Krieger C.J."/>
            <person name="del Toro C."/>
            <person name="Ryder H.F."/>
            <person name="Williamson S.C."/>
            <person name="Barbeau R.A."/>
            <person name="Hamilton E.P."/>
            <person name="Orias E."/>
        </authorList>
    </citation>
    <scope>NUCLEOTIDE SEQUENCE [LARGE SCALE GENOMIC DNA]</scope>
    <source>
        <strain evidence="4">SB210</strain>
    </source>
</reference>
<feature type="compositionally biased region" description="Low complexity" evidence="1">
    <location>
        <begin position="235"/>
        <end position="248"/>
    </location>
</feature>
<dbReference type="KEGG" id="tet:TTHERM_00849480"/>
<dbReference type="eggNOG" id="ENOG502R304">
    <property type="taxonomic scope" value="Eukaryota"/>
</dbReference>
<dbReference type="PANTHER" id="PTHR21254">
    <property type="entry name" value="C2 DOMAIN-CONTAINING PROTEIN 3"/>
    <property type="match status" value="1"/>
</dbReference>
<feature type="compositionally biased region" description="Polar residues" evidence="1">
    <location>
        <begin position="1252"/>
        <end position="1268"/>
    </location>
</feature>
<dbReference type="PANTHER" id="PTHR21254:SF1">
    <property type="entry name" value="C2 DOMAIN-CONTAINING PROTEIN 3"/>
    <property type="match status" value="1"/>
</dbReference>
<dbReference type="OrthoDB" id="79771at2759"/>
<proteinExistence type="predicted"/>
<dbReference type="Pfam" id="PF25339">
    <property type="entry name" value="C2_C2CD3_N"/>
    <property type="match status" value="1"/>
</dbReference>
<feature type="region of interest" description="Disordered" evidence="1">
    <location>
        <begin position="1244"/>
        <end position="1288"/>
    </location>
</feature>
<feature type="domain" description="C2CD3 N-terminal C2" evidence="2">
    <location>
        <begin position="20"/>
        <end position="179"/>
    </location>
</feature>
<dbReference type="InterPro" id="IPR057537">
    <property type="entry name" value="C2_C2CD3_N"/>
</dbReference>
<evidence type="ECO:0000313" key="3">
    <source>
        <dbReference type="EMBL" id="EAR99005.2"/>
    </source>
</evidence>
<sequence length="1303" mass="152137">MSKSRNNYNREEYKEDYLKILPPGTDENQNVYGNLYISVGDLMWLKTSFPPENTKIRVSFWGQQGSGRVIIAKNSAEELKNYYVSELEYEIRCPVVLFQKYLQDMVKLKIDILDKRNDKVVGNVFINMLLFLKNNPKAVNTPIEDIKGLFPIFKVQTNCNKPNMTEKIGEIELEMNVRFTKQPLNKKFDPSQQHLDSSFMYNELKANQGLDQNMQDQILQENRSQQKNIDDGKKQGVQLQKQGKQLSKIQEEPSQMQIEDNRYGLQNQQKMVDIPSNQNGNQRQSRLSLQERNIHFQNEQNQEGELSSKNKENQKQAEEDEQAITNVKIQKIIKDKQSEEYLHMLEKQQQKIMEQSTRFDEFEILDPDLELLKLRMDEAELISGLTAGIYADLVNVPPEKIPEQENLDLKSVNTYVVHADSFLATNMLYKKKLQKSQLSLTIQVPIFEFAEDGTQKVFYDQLYIPCRRQLSLEQSRFEFNQSFPCKMSLRETNISQFTDSRIYFQLFVGDEDPSSRIEFARGEFRFDQLLLKPYLKGAFEIPMYPSSNFVAGQGKTTNTVGIGGNTKTIGTQNNLNKTNNKKENNQSNQIAGELCISVALLNKISPYLSDQINLHPNVAQRQKQEIQTKQSIKRYTEISSMNKIPFQIFLFVTSLNNMSRNVSVNEQILIRHKLYGRNENLEGLMTNTDFATKSIIFNYKSIMPVDEQQIQKMNVVPFVLEIWKKNKINNQAYSPSTAEDFLGLIRLNMKSIPELILNPQAFASNVYPTLLVEGEMPIWDPSTNKNIGNCNLALAFGTVQQVQFYEQKANEKQQLNKLNYQSTLPINQIQQKQQQQTYQQQSDLTFIPKNNKNLILVSDDNALVKHQQQMFIVNDQSQGAVNKDNQVETLSENVANSQLSQEKQIHKFKKIRFDNMEYSKEAINKVFVLIMENIRRNKRRAQNILRNFILKAEKHQKRVTLREFYNFLNDLPIQETLHIKNGYLHKLISVLDFEESGEINTTDFVKSYNSFLNYEDILRDSYSYAVKEFSLILINKSFTIADFERIITRFSEFGFVRREHFKSILEKDFECDNILVNRLIDLLDIHEDGLIQSNMLPDYLRNIEVYEKLNYIHCDSSRYAELVKQNLQENVLKNEEGVQELIMNDELADKVMSARDIQYLIQGLGLDISFWEATCIIESIRLQLNVPVTDPSDEFQLPFVYLSDWLQFIMKQKKEDPQFNYYSYLVEQRNRIIEEQLLNNQLSDRRGGQKSVPVTQRNQNLTENSSNKYTDRSQNRKSDAKQQIQEDDEEDLIQLVKNNYKKV</sequence>
<evidence type="ECO:0000256" key="1">
    <source>
        <dbReference type="SAM" id="MobiDB-lite"/>
    </source>
</evidence>
<organism evidence="3 4">
    <name type="scientific">Tetrahymena thermophila (strain SB210)</name>
    <dbReference type="NCBI Taxonomy" id="312017"/>
    <lineage>
        <taxon>Eukaryota</taxon>
        <taxon>Sar</taxon>
        <taxon>Alveolata</taxon>
        <taxon>Ciliophora</taxon>
        <taxon>Intramacronucleata</taxon>
        <taxon>Oligohymenophorea</taxon>
        <taxon>Hymenostomatida</taxon>
        <taxon>Tetrahymenina</taxon>
        <taxon>Tetrahymenidae</taxon>
        <taxon>Tetrahymena</taxon>
    </lineage>
</organism>
<evidence type="ECO:0000259" key="2">
    <source>
        <dbReference type="Pfam" id="PF25339"/>
    </source>
</evidence>
<dbReference type="SUPFAM" id="SSF47473">
    <property type="entry name" value="EF-hand"/>
    <property type="match status" value="1"/>
</dbReference>
<gene>
    <name evidence="3" type="ORF">TTHERM_00849480</name>
</gene>
<evidence type="ECO:0000313" key="4">
    <source>
        <dbReference type="Proteomes" id="UP000009168"/>
    </source>
</evidence>
<feature type="region of interest" description="Disordered" evidence="1">
    <location>
        <begin position="298"/>
        <end position="322"/>
    </location>
</feature>
<dbReference type="InterPro" id="IPR011992">
    <property type="entry name" value="EF-hand-dom_pair"/>
</dbReference>
<feature type="compositionally biased region" description="Basic and acidic residues" evidence="1">
    <location>
        <begin position="1269"/>
        <end position="1280"/>
    </location>
</feature>